<keyword evidence="7" id="KW-1185">Reference proteome</keyword>
<sequence>MTARRRRTAASVAALGLAPLALTALSTAPASAHGSMTDPVSRVSACYAEGPESPDSAACKAAVAASGAQAFYDWNAVNIANAAGKHQQLIPDGELCSAGNDKYKGLDLPRADWPASALAEGKHTFRYKGTAPHKGSFELYITKDGYDPAKPLKWSDLEAKPFVSVTDPRMENGDYVFDGTVPGKSGRHLVYSVWQRSDSPEAFYTCSDVVFGKDTGGGSGAAPAPVASAPSEQDIADGADESSVEHGGHGDDDHETGAEETAPATGQDDGRPAGDEAAEPAAGKPSEEPGVNAPEAKSDATRPVTTAAGENLAETGGDSTTPYIAIGGAAALAVGAAVMFGSVRRRAARR</sequence>
<evidence type="ECO:0000259" key="5">
    <source>
        <dbReference type="Pfam" id="PF03067"/>
    </source>
</evidence>
<evidence type="ECO:0000256" key="2">
    <source>
        <dbReference type="SAM" id="MobiDB-lite"/>
    </source>
</evidence>
<feature type="domain" description="Chitin-binding type-4" evidence="5">
    <location>
        <begin position="33"/>
        <end position="209"/>
    </location>
</feature>
<protein>
    <submittedName>
        <fullName evidence="6">Chitin-binding protein</fullName>
    </submittedName>
</protein>
<dbReference type="NCBIfam" id="TIGR01167">
    <property type="entry name" value="LPXTG_anchor"/>
    <property type="match status" value="1"/>
</dbReference>
<dbReference type="RefSeq" id="WP_138908256.1">
    <property type="nucleotide sequence ID" value="NZ_BMVO01000002.1"/>
</dbReference>
<gene>
    <name evidence="6" type="ORF">GCM10010346_09830</name>
</gene>
<dbReference type="InterPro" id="IPR004302">
    <property type="entry name" value="Cellulose/chitin-bd_N"/>
</dbReference>
<feature type="signal peptide" evidence="4">
    <location>
        <begin position="1"/>
        <end position="32"/>
    </location>
</feature>
<dbReference type="EMBL" id="BMVO01000002">
    <property type="protein sequence ID" value="GHA89445.1"/>
    <property type="molecule type" value="Genomic_DNA"/>
</dbReference>
<dbReference type="Gene3D" id="2.70.50.50">
    <property type="entry name" value="chitin-binding protein cbp21"/>
    <property type="match status" value="1"/>
</dbReference>
<keyword evidence="3" id="KW-0472">Membrane</keyword>
<keyword evidence="1 4" id="KW-0732">Signal</keyword>
<comment type="caution">
    <text evidence="6">The sequence shown here is derived from an EMBL/GenBank/DDBJ whole genome shotgun (WGS) entry which is preliminary data.</text>
</comment>
<dbReference type="InterPro" id="IPR014756">
    <property type="entry name" value="Ig_E-set"/>
</dbReference>
<feature type="compositionally biased region" description="Basic and acidic residues" evidence="2">
    <location>
        <begin position="243"/>
        <end position="257"/>
    </location>
</feature>
<evidence type="ECO:0000313" key="7">
    <source>
        <dbReference type="Proteomes" id="UP000599437"/>
    </source>
</evidence>
<dbReference type="Pfam" id="PF03067">
    <property type="entry name" value="LPMO_10"/>
    <property type="match status" value="1"/>
</dbReference>
<keyword evidence="3" id="KW-0812">Transmembrane</keyword>
<keyword evidence="3" id="KW-1133">Transmembrane helix</keyword>
<evidence type="ECO:0000256" key="3">
    <source>
        <dbReference type="SAM" id="Phobius"/>
    </source>
</evidence>
<dbReference type="InterPro" id="IPR051024">
    <property type="entry name" value="GlcNAc_Chitin_IntDeg"/>
</dbReference>
<dbReference type="CDD" id="cd21177">
    <property type="entry name" value="LPMO_AA10"/>
    <property type="match status" value="1"/>
</dbReference>
<accession>A0ABQ3DKG2</accession>
<feature type="chain" id="PRO_5047011223" evidence="4">
    <location>
        <begin position="33"/>
        <end position="350"/>
    </location>
</feature>
<evidence type="ECO:0000313" key="6">
    <source>
        <dbReference type="EMBL" id="GHA89445.1"/>
    </source>
</evidence>
<dbReference type="SUPFAM" id="SSF81296">
    <property type="entry name" value="E set domains"/>
    <property type="match status" value="1"/>
</dbReference>
<name>A0ABQ3DKG2_9ACTN</name>
<dbReference type="PANTHER" id="PTHR34823:SF1">
    <property type="entry name" value="CHITIN-BINDING TYPE-4 DOMAIN-CONTAINING PROTEIN"/>
    <property type="match status" value="1"/>
</dbReference>
<evidence type="ECO:0000256" key="4">
    <source>
        <dbReference type="SAM" id="SignalP"/>
    </source>
</evidence>
<organism evidence="6 7">
    <name type="scientific">Streptomyces chryseus</name>
    <dbReference type="NCBI Taxonomy" id="68186"/>
    <lineage>
        <taxon>Bacteria</taxon>
        <taxon>Bacillati</taxon>
        <taxon>Actinomycetota</taxon>
        <taxon>Actinomycetes</taxon>
        <taxon>Kitasatosporales</taxon>
        <taxon>Streptomycetaceae</taxon>
        <taxon>Streptomyces</taxon>
    </lineage>
</organism>
<evidence type="ECO:0000256" key="1">
    <source>
        <dbReference type="ARBA" id="ARBA00022729"/>
    </source>
</evidence>
<dbReference type="Proteomes" id="UP000599437">
    <property type="component" value="Unassembled WGS sequence"/>
</dbReference>
<reference evidence="7" key="1">
    <citation type="journal article" date="2019" name="Int. J. Syst. Evol. Microbiol.">
        <title>The Global Catalogue of Microorganisms (GCM) 10K type strain sequencing project: providing services to taxonomists for standard genome sequencing and annotation.</title>
        <authorList>
            <consortium name="The Broad Institute Genomics Platform"/>
            <consortium name="The Broad Institute Genome Sequencing Center for Infectious Disease"/>
            <person name="Wu L."/>
            <person name="Ma J."/>
        </authorList>
    </citation>
    <scope>NUCLEOTIDE SEQUENCE [LARGE SCALE GENOMIC DNA]</scope>
    <source>
        <strain evidence="7">JCM 4737</strain>
    </source>
</reference>
<dbReference type="NCBIfam" id="NF041528">
    <property type="entry name" value="strep_LAETG"/>
    <property type="match status" value="1"/>
</dbReference>
<dbReference type="PANTHER" id="PTHR34823">
    <property type="entry name" value="GLCNAC-BINDING PROTEIN A"/>
    <property type="match status" value="1"/>
</dbReference>
<feature type="region of interest" description="Disordered" evidence="2">
    <location>
        <begin position="218"/>
        <end position="321"/>
    </location>
</feature>
<feature type="transmembrane region" description="Helical" evidence="3">
    <location>
        <begin position="323"/>
        <end position="343"/>
    </location>
</feature>
<proteinExistence type="predicted"/>
<feature type="compositionally biased region" description="Low complexity" evidence="2">
    <location>
        <begin position="221"/>
        <end position="231"/>
    </location>
</feature>